<dbReference type="AlphaFoldDB" id="A0A9X4M348"/>
<protein>
    <submittedName>
        <fullName evidence="7">NfeD family protein</fullName>
    </submittedName>
</protein>
<organism evidence="7 8">
    <name type="scientific">Speluncibacter jeojiensis</name>
    <dbReference type="NCBI Taxonomy" id="2710754"/>
    <lineage>
        <taxon>Bacteria</taxon>
        <taxon>Bacillati</taxon>
        <taxon>Actinomycetota</taxon>
        <taxon>Actinomycetes</taxon>
        <taxon>Mycobacteriales</taxon>
        <taxon>Speluncibacteraceae</taxon>
        <taxon>Speluncibacter</taxon>
    </lineage>
</organism>
<accession>A0A9X4M348</accession>
<gene>
    <name evidence="7" type="ORF">NVS88_15465</name>
</gene>
<proteinExistence type="predicted"/>
<dbReference type="InterPro" id="IPR002810">
    <property type="entry name" value="NfeD-like_C"/>
</dbReference>
<keyword evidence="3 5" id="KW-1133">Transmembrane helix</keyword>
<dbReference type="Gene3D" id="2.40.50.140">
    <property type="entry name" value="Nucleic acid-binding proteins"/>
    <property type="match status" value="1"/>
</dbReference>
<comment type="caution">
    <text evidence="7">The sequence shown here is derived from an EMBL/GenBank/DDBJ whole genome shotgun (WGS) entry which is preliminary data.</text>
</comment>
<feature type="domain" description="NfeD-like C-terminal" evidence="6">
    <location>
        <begin position="83"/>
        <end position="139"/>
    </location>
</feature>
<keyword evidence="2 5" id="KW-0812">Transmembrane</keyword>
<dbReference type="SUPFAM" id="SSF141322">
    <property type="entry name" value="NfeD domain-like"/>
    <property type="match status" value="1"/>
</dbReference>
<name>A0A9X4M348_9ACTN</name>
<dbReference type="Proteomes" id="UP001152755">
    <property type="component" value="Unassembled WGS sequence"/>
</dbReference>
<feature type="transmembrane region" description="Helical" evidence="5">
    <location>
        <begin position="46"/>
        <end position="64"/>
    </location>
</feature>
<comment type="subcellular location">
    <subcellularLocation>
        <location evidence="1">Membrane</location>
        <topology evidence="1">Multi-pass membrane protein</topology>
    </subcellularLocation>
</comment>
<evidence type="ECO:0000259" key="6">
    <source>
        <dbReference type="Pfam" id="PF01957"/>
    </source>
</evidence>
<evidence type="ECO:0000256" key="1">
    <source>
        <dbReference type="ARBA" id="ARBA00004141"/>
    </source>
</evidence>
<dbReference type="InterPro" id="IPR052165">
    <property type="entry name" value="Membrane_assoc_protease"/>
</dbReference>
<reference evidence="7" key="1">
    <citation type="submission" date="2022-08" db="EMBL/GenBank/DDBJ databases">
        <title>Genome analysis of Corynebacteriales strain.</title>
        <authorList>
            <person name="Lee S.D."/>
        </authorList>
    </citation>
    <scope>NUCLEOTIDE SEQUENCE</scope>
    <source>
        <strain evidence="7">D3-21</strain>
    </source>
</reference>
<evidence type="ECO:0000256" key="4">
    <source>
        <dbReference type="ARBA" id="ARBA00023136"/>
    </source>
</evidence>
<keyword evidence="8" id="KW-1185">Reference proteome</keyword>
<dbReference type="PANTHER" id="PTHR33507:SF3">
    <property type="entry name" value="INNER MEMBRANE PROTEIN YBBJ"/>
    <property type="match status" value="1"/>
</dbReference>
<dbReference type="RefSeq" id="WP_277833603.1">
    <property type="nucleotide sequence ID" value="NZ_JAAIVF010000004.1"/>
</dbReference>
<dbReference type="PANTHER" id="PTHR33507">
    <property type="entry name" value="INNER MEMBRANE PROTEIN YBBJ"/>
    <property type="match status" value="1"/>
</dbReference>
<dbReference type="InterPro" id="IPR012340">
    <property type="entry name" value="NA-bd_OB-fold"/>
</dbReference>
<dbReference type="Pfam" id="PF01957">
    <property type="entry name" value="NfeD"/>
    <property type="match status" value="1"/>
</dbReference>
<keyword evidence="4 5" id="KW-0472">Membrane</keyword>
<evidence type="ECO:0000256" key="3">
    <source>
        <dbReference type="ARBA" id="ARBA00022989"/>
    </source>
</evidence>
<dbReference type="GO" id="GO:0005886">
    <property type="term" value="C:plasma membrane"/>
    <property type="evidence" value="ECO:0007669"/>
    <property type="project" value="TreeGrafter"/>
</dbReference>
<evidence type="ECO:0000313" key="8">
    <source>
        <dbReference type="Proteomes" id="UP001152755"/>
    </source>
</evidence>
<sequence length="143" mass="14684">MVALIWLAAAVVLAGAEAVTGTFYLLMLAGGALITAGVSGLTDLPVWGDAVVFAGVSLALLVGVRPMLLRRFGTPPELQTNVAALTGRQAVVTEQVALDSGQVKLSGEIWTARPLDSAAVYHPGDTVTVLKIDGATAIVFKEA</sequence>
<evidence type="ECO:0000313" key="7">
    <source>
        <dbReference type="EMBL" id="MDG3015959.1"/>
    </source>
</evidence>
<dbReference type="EMBL" id="JANRHA010000010">
    <property type="protein sequence ID" value="MDG3015959.1"/>
    <property type="molecule type" value="Genomic_DNA"/>
</dbReference>
<evidence type="ECO:0000256" key="2">
    <source>
        <dbReference type="ARBA" id="ARBA00022692"/>
    </source>
</evidence>
<evidence type="ECO:0000256" key="5">
    <source>
        <dbReference type="SAM" id="Phobius"/>
    </source>
</evidence>